<evidence type="ECO:0000313" key="1">
    <source>
        <dbReference type="EMBL" id="KAI9897944.1"/>
    </source>
</evidence>
<name>A0ACC0UV29_9HYPO</name>
<dbReference type="EMBL" id="CM047945">
    <property type="protein sequence ID" value="KAI9897944.1"/>
    <property type="molecule type" value="Genomic_DNA"/>
</dbReference>
<reference evidence="1" key="1">
    <citation type="submission" date="2022-10" db="EMBL/GenBank/DDBJ databases">
        <title>Complete Genome of Trichothecium roseum strain YXFP-22015, a Plant Pathogen Isolated from Citrus.</title>
        <authorList>
            <person name="Wang Y."/>
            <person name="Zhu L."/>
        </authorList>
    </citation>
    <scope>NUCLEOTIDE SEQUENCE</scope>
    <source>
        <strain evidence="1">YXFP-22015</strain>
    </source>
</reference>
<organism evidence="1 2">
    <name type="scientific">Trichothecium roseum</name>
    <dbReference type="NCBI Taxonomy" id="47278"/>
    <lineage>
        <taxon>Eukaryota</taxon>
        <taxon>Fungi</taxon>
        <taxon>Dikarya</taxon>
        <taxon>Ascomycota</taxon>
        <taxon>Pezizomycotina</taxon>
        <taxon>Sordariomycetes</taxon>
        <taxon>Hypocreomycetidae</taxon>
        <taxon>Hypocreales</taxon>
        <taxon>Hypocreales incertae sedis</taxon>
        <taxon>Trichothecium</taxon>
    </lineage>
</organism>
<gene>
    <name evidence="1" type="ORF">N3K66_006304</name>
</gene>
<accession>A0ACC0UV29</accession>
<proteinExistence type="predicted"/>
<keyword evidence="2" id="KW-1185">Reference proteome</keyword>
<evidence type="ECO:0000313" key="2">
    <source>
        <dbReference type="Proteomes" id="UP001163324"/>
    </source>
</evidence>
<protein>
    <submittedName>
        <fullName evidence="1">Uncharacterized protein</fullName>
    </submittedName>
</protein>
<comment type="caution">
    <text evidence="1">The sequence shown here is derived from an EMBL/GenBank/DDBJ whole genome shotgun (WGS) entry which is preliminary data.</text>
</comment>
<dbReference type="Proteomes" id="UP001163324">
    <property type="component" value="Chromosome 6"/>
</dbReference>
<sequence>MNFSKQRSYSTLPVALWSTVWRRIPKKFSRLFLIGALISVGLLIHVIQIAVAPVHHAPYTLPKVNTIVHNQLVTKLPEPSYELERFQPSPLQPATDDRRSDRPPHPWMAGVICAAVDVERRMLIRSTWKRLYRDVPFDVRFVVSNPGARWMDTIRTENRTFGDMIVLDHIPEDSITSHTVKTIEMYKWLISRGIKYEFVSKVDSDLWLNARLFWDKYLIPRLTNVTGTPEATVDRTIIGELYYSKIHDLVFPHGSFYTYTWDMVELMVELQDKYHVVAGEDMTAAVLMLKGRQMANVVNFNGLEKFDFDSEDTRGDGSAWARKYTHPNATRHALTGSNAIVVHQLKDKEMFLKVADCFDEYGIKPVPPKLVPEPTPSWSIRWHDFLHGWSLSSRYETQFGRIPDFFWSYENGSWICDGIWNMGKTRSGFTR</sequence>